<dbReference type="GO" id="GO:0005634">
    <property type="term" value="C:nucleus"/>
    <property type="evidence" value="ECO:0007669"/>
    <property type="project" value="UniProtKB-ARBA"/>
</dbReference>
<accession>A0A0M9FVX6</accession>
<evidence type="ECO:0000256" key="1">
    <source>
        <dbReference type="ARBA" id="ARBA00022723"/>
    </source>
</evidence>
<dbReference type="GO" id="GO:0006338">
    <property type="term" value="P:chromatin remodeling"/>
    <property type="evidence" value="ECO:0007669"/>
    <property type="project" value="InterPro"/>
</dbReference>
<evidence type="ECO:0000256" key="2">
    <source>
        <dbReference type="ARBA" id="ARBA00022771"/>
    </source>
</evidence>
<feature type="compositionally biased region" description="Polar residues" evidence="4">
    <location>
        <begin position="41"/>
        <end position="54"/>
    </location>
</feature>
<dbReference type="PANTHER" id="PTHR13093">
    <property type="entry name" value="ZINC FINGER HIT DOMAIN CONTAINING PROTEIN 1"/>
    <property type="match status" value="1"/>
</dbReference>
<evidence type="ECO:0000256" key="3">
    <source>
        <dbReference type="ARBA" id="ARBA00022833"/>
    </source>
</evidence>
<dbReference type="VEuPathDB" id="TriTrypDB:LpyrH10_18_1230"/>
<dbReference type="RefSeq" id="XP_015655498.1">
    <property type="nucleotide sequence ID" value="XM_015806021.1"/>
</dbReference>
<feature type="region of interest" description="Disordered" evidence="4">
    <location>
        <begin position="298"/>
        <end position="330"/>
    </location>
</feature>
<dbReference type="GeneID" id="26907682"/>
<keyword evidence="2" id="KW-0863">Zinc-finger</keyword>
<gene>
    <name evidence="6" type="ORF">ABB37_07396</name>
</gene>
<sequence length="539" mass="56719">MNRLYAKKSAQQDRLAQLSDDNAFVDVEAALKRMGEDALLETSTPQRNIKTPSSPYDAAGKPNESKSGGVWPAKRAFASRGGGASKDALLNGARVPLTGSLLEQHKAYLASVRAAAEEISELSSSSDSDVGDEGGGEAVGGGANEGKRRRPKASLSKHKGSQQQRRGVGKSLPESTSSSVASPVSVAEPVAAVSVLSVKTEGAEGAAAATRTRKRLRGDVGLTAVKHEGVDTHNEAAVAPTGDRALRSSLHADSAAEEDGGGAASPALVAKLHAQLCLIEQWRRTVLDNPPQIINGVLSPQPYAPWTATSPTGSADADTKSNKVSSNAANTTNPSLLDDWMREGKHGVWAEAVVPYPLLQVYSLCPSYEALTAAPVSRRHVECVRCSDDTDGAEECTNAFASLPLSHVPPSSSRSAKRASSAHSSVDQPPSPIQTVDVAGVSVAIPVTHRRRHALERRSVRLHRPAAFLDFKNVGNTAATTASTAPTNGDGVQGAYQHHLCSVCMLPASYRCVRCRVALFCSIECHVVHDATRCLKFTV</sequence>
<feature type="region of interest" description="Disordered" evidence="4">
    <location>
        <begin position="37"/>
        <end position="88"/>
    </location>
</feature>
<evidence type="ECO:0000259" key="5">
    <source>
        <dbReference type="Pfam" id="PF04438"/>
    </source>
</evidence>
<feature type="compositionally biased region" description="Basic residues" evidence="4">
    <location>
        <begin position="147"/>
        <end position="160"/>
    </location>
</feature>
<dbReference type="GO" id="GO:0008270">
    <property type="term" value="F:zinc ion binding"/>
    <property type="evidence" value="ECO:0007669"/>
    <property type="project" value="UniProtKB-KW"/>
</dbReference>
<evidence type="ECO:0000313" key="6">
    <source>
        <dbReference type="EMBL" id="KPA77059.1"/>
    </source>
</evidence>
<dbReference type="EMBL" id="LGTL01000018">
    <property type="protein sequence ID" value="KPA77059.1"/>
    <property type="molecule type" value="Genomic_DNA"/>
</dbReference>
<feature type="region of interest" description="Disordered" evidence="4">
    <location>
        <begin position="407"/>
        <end position="433"/>
    </location>
</feature>
<feature type="domain" description="HIT-type" evidence="5">
    <location>
        <begin position="498"/>
        <end position="526"/>
    </location>
</feature>
<feature type="compositionally biased region" description="Low complexity" evidence="4">
    <location>
        <begin position="171"/>
        <end position="184"/>
    </location>
</feature>
<reference evidence="6 7" key="1">
    <citation type="submission" date="2015-07" db="EMBL/GenBank/DDBJ databases">
        <title>High-quality genome of monoxenous trypanosomatid Leptomonas pyrrhocoris.</title>
        <authorList>
            <person name="Flegontov P."/>
            <person name="Butenko A."/>
            <person name="Firsov S."/>
            <person name="Vlcek C."/>
            <person name="Logacheva M.D."/>
            <person name="Field M."/>
            <person name="Filatov D."/>
            <person name="Flegontova O."/>
            <person name="Gerasimov E."/>
            <person name="Jackson A.P."/>
            <person name="Kelly S."/>
            <person name="Opperdoes F."/>
            <person name="O'Reilly A."/>
            <person name="Votypka J."/>
            <person name="Yurchenko V."/>
            <person name="Lukes J."/>
        </authorList>
    </citation>
    <scope>NUCLEOTIDE SEQUENCE [LARGE SCALE GENOMIC DNA]</scope>
    <source>
        <strain evidence="6">H10</strain>
    </source>
</reference>
<dbReference type="Proteomes" id="UP000037923">
    <property type="component" value="Unassembled WGS sequence"/>
</dbReference>
<keyword evidence="3" id="KW-0862">Zinc</keyword>
<protein>
    <recommendedName>
        <fullName evidence="5">HIT-type domain-containing protein</fullName>
    </recommendedName>
</protein>
<evidence type="ECO:0000256" key="4">
    <source>
        <dbReference type="SAM" id="MobiDB-lite"/>
    </source>
</evidence>
<dbReference type="CDD" id="cd21437">
    <property type="entry name" value="zf-HIT_ZNHIT1_like"/>
    <property type="match status" value="1"/>
</dbReference>
<name>A0A0M9FVX6_LEPPY</name>
<proteinExistence type="predicted"/>
<dbReference type="OMA" id="SVCMLPA"/>
<comment type="caution">
    <text evidence="6">The sequence shown here is derived from an EMBL/GenBank/DDBJ whole genome shotgun (WGS) entry which is preliminary data.</text>
</comment>
<dbReference type="AlphaFoldDB" id="A0A0M9FVX6"/>
<dbReference type="InterPro" id="IPR039723">
    <property type="entry name" value="Vps71/ZNHIT1"/>
</dbReference>
<evidence type="ECO:0000313" key="7">
    <source>
        <dbReference type="Proteomes" id="UP000037923"/>
    </source>
</evidence>
<dbReference type="InterPro" id="IPR007529">
    <property type="entry name" value="Znf_HIT"/>
</dbReference>
<keyword evidence="1" id="KW-0479">Metal-binding</keyword>
<dbReference type="OrthoDB" id="74807at2759"/>
<keyword evidence="7" id="KW-1185">Reference proteome</keyword>
<feature type="compositionally biased region" description="Low complexity" evidence="4">
    <location>
        <begin position="407"/>
        <end position="425"/>
    </location>
</feature>
<feature type="region of interest" description="Disordered" evidence="4">
    <location>
        <begin position="120"/>
        <end position="184"/>
    </location>
</feature>
<organism evidence="6 7">
    <name type="scientific">Leptomonas pyrrhocoris</name>
    <name type="common">Firebug parasite</name>
    <dbReference type="NCBI Taxonomy" id="157538"/>
    <lineage>
        <taxon>Eukaryota</taxon>
        <taxon>Discoba</taxon>
        <taxon>Euglenozoa</taxon>
        <taxon>Kinetoplastea</taxon>
        <taxon>Metakinetoplastina</taxon>
        <taxon>Trypanosomatida</taxon>
        <taxon>Trypanosomatidae</taxon>
        <taxon>Leishmaniinae</taxon>
        <taxon>Leptomonas</taxon>
    </lineage>
</organism>
<dbReference type="Pfam" id="PF04438">
    <property type="entry name" value="zf-HIT"/>
    <property type="match status" value="1"/>
</dbReference>